<evidence type="ECO:0000313" key="2">
    <source>
        <dbReference type="EMBL" id="OWM35439.1"/>
    </source>
</evidence>
<comment type="caution">
    <text evidence="2">The sequence shown here is derived from an EMBL/GenBank/DDBJ whole genome shotgun (WGS) entry which is preliminary data.</text>
</comment>
<evidence type="ECO:0000256" key="1">
    <source>
        <dbReference type="SAM" id="Phobius"/>
    </source>
</evidence>
<dbReference type="AlphaFoldDB" id="A0A854NLE5"/>
<name>A0A854NLE5_CORDP</name>
<proteinExistence type="predicted"/>
<feature type="transmembrane region" description="Helical" evidence="1">
    <location>
        <begin position="36"/>
        <end position="60"/>
    </location>
</feature>
<keyword evidence="1" id="KW-0472">Membrane</keyword>
<feature type="transmembrane region" description="Helical" evidence="1">
    <location>
        <begin position="72"/>
        <end position="94"/>
    </location>
</feature>
<feature type="transmembrane region" description="Helical" evidence="1">
    <location>
        <begin position="6"/>
        <end position="24"/>
    </location>
</feature>
<reference evidence="3" key="1">
    <citation type="submission" date="2016-02" db="EMBL/GenBank/DDBJ databases">
        <title>Genomic analyses of a collection of pathogenic Corynebacterium diphtheriae.</title>
        <authorList>
            <person name="Sangal V."/>
            <person name="Titov L."/>
        </authorList>
    </citation>
    <scope>NUCLEOTIDE SEQUENCE [LARGE SCALE GENOMIC DNA]</scope>
    <source>
        <strain evidence="3">1438</strain>
    </source>
</reference>
<accession>A0A854NLE5</accession>
<protein>
    <submittedName>
        <fullName evidence="2">Uncharacterized protein</fullName>
    </submittedName>
</protein>
<evidence type="ECO:0000313" key="3">
    <source>
        <dbReference type="Proteomes" id="UP000197692"/>
    </source>
</evidence>
<keyword evidence="1" id="KW-0812">Transmembrane</keyword>
<dbReference type="Proteomes" id="UP000197692">
    <property type="component" value="Unassembled WGS sequence"/>
</dbReference>
<keyword evidence="1" id="KW-1133">Transmembrane helix</keyword>
<dbReference type="EMBL" id="LSZF01000018">
    <property type="protein sequence ID" value="OWM35439.1"/>
    <property type="molecule type" value="Genomic_DNA"/>
</dbReference>
<gene>
    <name evidence="2" type="ORF">AY602_01310</name>
</gene>
<sequence>MIIPVAVMQCVAVAIVNVINVVVVRNCYVTATWAMLMLMVGVGVMLGGFTLIPVAVMFAVQVAVVNIVNMVAVRNCHMATVRAVLVGVVLVNYVGHDVETPLSRCEKLFFNKL</sequence>
<organism evidence="2 3">
    <name type="scientific">Corynebacterium diphtheriae bv. mitis</name>
    <dbReference type="NCBI Taxonomy" id="1806053"/>
    <lineage>
        <taxon>Bacteria</taxon>
        <taxon>Bacillati</taxon>
        <taxon>Actinomycetota</taxon>
        <taxon>Actinomycetes</taxon>
        <taxon>Mycobacteriales</taxon>
        <taxon>Corynebacteriaceae</taxon>
        <taxon>Corynebacterium</taxon>
    </lineage>
</organism>